<accession>A0ACC0YX86</accession>
<proteinExistence type="predicted"/>
<protein>
    <submittedName>
        <fullName evidence="1">Uncharacterized protein</fullName>
    </submittedName>
</protein>
<dbReference type="Proteomes" id="UP001163603">
    <property type="component" value="Chromosome 4"/>
</dbReference>
<evidence type="ECO:0000313" key="1">
    <source>
        <dbReference type="EMBL" id="KAJ0042005.1"/>
    </source>
</evidence>
<keyword evidence="2" id="KW-1185">Reference proteome</keyword>
<reference evidence="2" key="1">
    <citation type="journal article" date="2023" name="G3 (Bethesda)">
        <title>Genome assembly and association tests identify interacting loci associated with vigor, precocity, and sex in interspecific pistachio rootstocks.</title>
        <authorList>
            <person name="Palmer W."/>
            <person name="Jacygrad E."/>
            <person name="Sagayaradj S."/>
            <person name="Cavanaugh K."/>
            <person name="Han R."/>
            <person name="Bertier L."/>
            <person name="Beede B."/>
            <person name="Kafkas S."/>
            <person name="Golino D."/>
            <person name="Preece J."/>
            <person name="Michelmore R."/>
        </authorList>
    </citation>
    <scope>NUCLEOTIDE SEQUENCE [LARGE SCALE GENOMIC DNA]</scope>
</reference>
<gene>
    <name evidence="1" type="ORF">Pint_17743</name>
</gene>
<name>A0ACC0YX86_9ROSI</name>
<comment type="caution">
    <text evidence="1">The sequence shown here is derived from an EMBL/GenBank/DDBJ whole genome shotgun (WGS) entry which is preliminary data.</text>
</comment>
<sequence length="304" mass="33616">MLMVLCLAVVIGFRDTDVIGNAYGLAAITVMFLTTCLMFLIICAVWKRNIFMAFLFVMSFGSLELLYFSASLPKVHRGGWLPLLISLALLTLMLSWHYGTSEKLAFELQNKISIACLVSLGPSPGVSRVPGIGLYVMVPKVSASEKFLVCRIAPPEFCLFQCIVRYGYKDLRDSNEFEILLIEKLMHFLKHESNGEVQSPIHITDALATRNKASGGETGGRKKVVFQVLGSHDKEEMELMEAKEAGVAYMTGNTHVLASETSSLAKKFAINVLYGLLRRNCCRPAITLGIPHTSLIEVGMVYHV</sequence>
<evidence type="ECO:0000313" key="2">
    <source>
        <dbReference type="Proteomes" id="UP001163603"/>
    </source>
</evidence>
<dbReference type="EMBL" id="CM047739">
    <property type="protein sequence ID" value="KAJ0042005.1"/>
    <property type="molecule type" value="Genomic_DNA"/>
</dbReference>
<organism evidence="1 2">
    <name type="scientific">Pistacia integerrima</name>
    <dbReference type="NCBI Taxonomy" id="434235"/>
    <lineage>
        <taxon>Eukaryota</taxon>
        <taxon>Viridiplantae</taxon>
        <taxon>Streptophyta</taxon>
        <taxon>Embryophyta</taxon>
        <taxon>Tracheophyta</taxon>
        <taxon>Spermatophyta</taxon>
        <taxon>Magnoliopsida</taxon>
        <taxon>eudicotyledons</taxon>
        <taxon>Gunneridae</taxon>
        <taxon>Pentapetalae</taxon>
        <taxon>rosids</taxon>
        <taxon>malvids</taxon>
        <taxon>Sapindales</taxon>
        <taxon>Anacardiaceae</taxon>
        <taxon>Pistacia</taxon>
    </lineage>
</organism>